<proteinExistence type="predicted"/>
<dbReference type="RefSeq" id="WP_133392382.1">
    <property type="nucleotide sequence ID" value="NZ_SMTG01000002.1"/>
</dbReference>
<reference evidence="2 3" key="1">
    <citation type="submission" date="2019-03" db="EMBL/GenBank/DDBJ databases">
        <title>Luteimonas zhaokaii sp.nov., isolated from the rectal contents of Plateau pika in Yushu, Qinghai Province, China.</title>
        <authorList>
            <person name="Zhang G."/>
        </authorList>
    </citation>
    <scope>NUCLEOTIDE SEQUENCE [LARGE SCALE GENOMIC DNA]</scope>
    <source>
        <strain evidence="2 3">THG-MD21</strain>
    </source>
</reference>
<gene>
    <name evidence="2" type="ORF">E2F49_01910</name>
</gene>
<keyword evidence="3" id="KW-1185">Reference proteome</keyword>
<evidence type="ECO:0008006" key="4">
    <source>
        <dbReference type="Google" id="ProtNLM"/>
    </source>
</evidence>
<sequence length="265" mass="28343">MPRFRQRVATAALLLAGLLLAGLLLAACGSTPDGDADAPLAGAQQVVVVTAADWDAAQARMRRFERDGAGAWREVGEAVPVMLGRSGSAWGLGLHPAQRGTPQKQEGDGRAPAGVFAIGEAFGYAPAGVGAMPYLPMQASHYCIDVPNSPLYNRIVDEKHVGAAAVEGASEHMRLDLHNDGDVRYRRGFVIEHNAQGEAGRGSCIFAHLLRRPDETTAGCTAMDDAAMDALLRWLEPARTPRFVLLPDAEYARLQADWQLPVLAR</sequence>
<accession>A0A4R5UCL0</accession>
<comment type="caution">
    <text evidence="2">The sequence shown here is derived from an EMBL/GenBank/DDBJ whole genome shotgun (WGS) entry which is preliminary data.</text>
</comment>
<dbReference type="Proteomes" id="UP000295543">
    <property type="component" value="Unassembled WGS sequence"/>
</dbReference>
<dbReference type="PANTHER" id="PTHR38589">
    <property type="entry name" value="BLR0621 PROTEIN"/>
    <property type="match status" value="1"/>
</dbReference>
<dbReference type="EMBL" id="SMTG01000002">
    <property type="protein sequence ID" value="TDK32841.1"/>
    <property type="molecule type" value="Genomic_DNA"/>
</dbReference>
<name>A0A4R5UCL0_9GAMM</name>
<dbReference type="AlphaFoldDB" id="A0A4R5UCL0"/>
<evidence type="ECO:0000313" key="2">
    <source>
        <dbReference type="EMBL" id="TDK32841.1"/>
    </source>
</evidence>
<feature type="signal peptide" evidence="1">
    <location>
        <begin position="1"/>
        <end position="26"/>
    </location>
</feature>
<evidence type="ECO:0000256" key="1">
    <source>
        <dbReference type="SAM" id="SignalP"/>
    </source>
</evidence>
<dbReference type="PANTHER" id="PTHR38589:SF1">
    <property type="entry name" value="BLR0621 PROTEIN"/>
    <property type="match status" value="1"/>
</dbReference>
<organism evidence="2 3">
    <name type="scientific">Luteimonas terrae</name>
    <dbReference type="NCBI Taxonomy" id="1530191"/>
    <lineage>
        <taxon>Bacteria</taxon>
        <taxon>Pseudomonadati</taxon>
        <taxon>Pseudomonadota</taxon>
        <taxon>Gammaproteobacteria</taxon>
        <taxon>Lysobacterales</taxon>
        <taxon>Lysobacteraceae</taxon>
        <taxon>Luteimonas</taxon>
    </lineage>
</organism>
<dbReference type="OrthoDB" id="9804204at2"/>
<evidence type="ECO:0000313" key="3">
    <source>
        <dbReference type="Proteomes" id="UP000295543"/>
    </source>
</evidence>
<dbReference type="PROSITE" id="PS51257">
    <property type="entry name" value="PROKAR_LIPOPROTEIN"/>
    <property type="match status" value="1"/>
</dbReference>
<feature type="chain" id="PRO_5020664392" description="YkuD domain-containing protein" evidence="1">
    <location>
        <begin position="27"/>
        <end position="265"/>
    </location>
</feature>
<keyword evidence="1" id="KW-0732">Signal</keyword>
<protein>
    <recommendedName>
        <fullName evidence="4">YkuD domain-containing protein</fullName>
    </recommendedName>
</protein>